<keyword evidence="2" id="KW-1185">Reference proteome</keyword>
<sequence>MKEKINSVIEKKKKIDSDFFIKPNSPESIFQGKIPTLIKGVYRDSSPMLSERFQCYGRWENATHGNWLSVGDMEALWGDSIQDELVDLVKFQSECLRDDWSNNAFGLFKENRLSLFAGSDIGNEAIFLLWLDDEVEPEFWVYDANGESRYKNFIGYLTAYLNDDVSASALSWRV</sequence>
<proteinExistence type="predicted"/>
<accession>A0A9X8JG71</accession>
<dbReference type="EMBL" id="NWTM01000003">
    <property type="protein sequence ID" value="RYC40734.1"/>
    <property type="molecule type" value="Genomic_DNA"/>
</dbReference>
<dbReference type="OrthoDB" id="1093990at2"/>
<dbReference type="RefSeq" id="WP_129707439.1">
    <property type="nucleotide sequence ID" value="NZ_CP139172.1"/>
</dbReference>
<name>A0A9X8JG71_9GAMM</name>
<evidence type="ECO:0000313" key="2">
    <source>
        <dbReference type="Proteomes" id="UP001138460"/>
    </source>
</evidence>
<evidence type="ECO:0000313" key="1">
    <source>
        <dbReference type="EMBL" id="RYC40734.1"/>
    </source>
</evidence>
<gene>
    <name evidence="1" type="ORF">CLR69_18085</name>
</gene>
<comment type="caution">
    <text evidence="1">The sequence shown here is derived from an EMBL/GenBank/DDBJ whole genome shotgun (WGS) entry which is preliminary data.</text>
</comment>
<protein>
    <submittedName>
        <fullName evidence="1">Uncharacterized protein</fullName>
    </submittedName>
</protein>
<organism evidence="1 2">
    <name type="scientific">Pectobacterium zantedeschiae</name>
    <dbReference type="NCBI Taxonomy" id="2034769"/>
    <lineage>
        <taxon>Bacteria</taxon>
        <taxon>Pseudomonadati</taxon>
        <taxon>Pseudomonadota</taxon>
        <taxon>Gammaproteobacteria</taxon>
        <taxon>Enterobacterales</taxon>
        <taxon>Pectobacteriaceae</taxon>
        <taxon>Pectobacterium</taxon>
    </lineage>
</organism>
<dbReference type="AlphaFoldDB" id="A0A9X8JG71"/>
<dbReference type="Proteomes" id="UP001138460">
    <property type="component" value="Unassembled WGS sequence"/>
</dbReference>
<reference evidence="1 2" key="1">
    <citation type="journal article" date="2018" name="Syst. Appl. Microbiol.">
        <title>Pectobacterium zantedeschiae sp. nov. a new species of a soft rot pathogen isolated from Calla lily (Zantedeschia spp.).</title>
        <authorList>
            <person name="Waleron M."/>
            <person name="Misztak A."/>
            <person name="Waleron M."/>
            <person name="Franczuk M."/>
            <person name="Jonca J."/>
            <person name="Wielgomas B."/>
            <person name="Mikicinski A."/>
            <person name="Popovic T."/>
            <person name="Waleron K."/>
        </authorList>
    </citation>
    <scope>NUCLEOTIDE SEQUENCE [LARGE SCALE GENOMIC DNA]</scope>
    <source>
        <strain evidence="1 2">9M</strain>
    </source>
</reference>